<dbReference type="EMBL" id="GG671995">
    <property type="protein sequence ID" value="EER17720.1"/>
    <property type="molecule type" value="Genomic_DNA"/>
</dbReference>
<name>C5KCX1_PERM5</name>
<evidence type="ECO:0000313" key="1">
    <source>
        <dbReference type="EMBL" id="EER17720.1"/>
    </source>
</evidence>
<evidence type="ECO:0000313" key="2">
    <source>
        <dbReference type="Proteomes" id="UP000007800"/>
    </source>
</evidence>
<keyword evidence="2" id="KW-1185">Reference proteome</keyword>
<organism evidence="2">
    <name type="scientific">Perkinsus marinus (strain ATCC 50983 / TXsc)</name>
    <dbReference type="NCBI Taxonomy" id="423536"/>
    <lineage>
        <taxon>Eukaryota</taxon>
        <taxon>Sar</taxon>
        <taxon>Alveolata</taxon>
        <taxon>Perkinsozoa</taxon>
        <taxon>Perkinsea</taxon>
        <taxon>Perkinsida</taxon>
        <taxon>Perkinsidae</taxon>
        <taxon>Perkinsus</taxon>
    </lineage>
</organism>
<accession>C5KCX1</accession>
<sequence length="67" mass="7537">MAEMASKKDDETISHKIEQLSNRKLMWANHTPDSAGQTLSMTAALYDMPLSLDVLLHRIGPEALKER</sequence>
<dbReference type="GeneID" id="9087166"/>
<dbReference type="AlphaFoldDB" id="C5KCX1"/>
<protein>
    <submittedName>
        <fullName evidence="1">Uncharacterized protein</fullName>
    </submittedName>
</protein>
<gene>
    <name evidence="1" type="ORF">Pmar_PMAR023646</name>
</gene>
<dbReference type="RefSeq" id="XP_002785924.1">
    <property type="nucleotide sequence ID" value="XM_002785878.1"/>
</dbReference>
<reference evidence="1 2" key="1">
    <citation type="submission" date="2008-07" db="EMBL/GenBank/DDBJ databases">
        <authorList>
            <person name="El-Sayed N."/>
            <person name="Caler E."/>
            <person name="Inman J."/>
            <person name="Amedeo P."/>
            <person name="Hass B."/>
            <person name="Wortman J."/>
        </authorList>
    </citation>
    <scope>NUCLEOTIDE SEQUENCE [LARGE SCALE GENOMIC DNA]</scope>
    <source>
        <strain evidence="2">ATCC 50983 / TXsc</strain>
    </source>
</reference>
<proteinExistence type="predicted"/>
<dbReference type="InParanoid" id="C5KCX1"/>
<dbReference type="Proteomes" id="UP000007800">
    <property type="component" value="Unassembled WGS sequence"/>
</dbReference>